<dbReference type="WBParaSite" id="ACRNAN_scaffold2669.g22130.t1">
    <property type="protein sequence ID" value="ACRNAN_scaffold2669.g22130.t1"/>
    <property type="gene ID" value="ACRNAN_scaffold2669.g22130"/>
</dbReference>
<accession>A0A914DGL0</accession>
<reference evidence="2" key="1">
    <citation type="submission" date="2022-11" db="UniProtKB">
        <authorList>
            <consortium name="WormBaseParasite"/>
        </authorList>
    </citation>
    <scope>IDENTIFICATION</scope>
</reference>
<dbReference type="Gene3D" id="3.40.50.150">
    <property type="entry name" value="Vaccinia Virus protein VP39"/>
    <property type="match status" value="1"/>
</dbReference>
<organism evidence="1 2">
    <name type="scientific">Acrobeloides nanus</name>
    <dbReference type="NCBI Taxonomy" id="290746"/>
    <lineage>
        <taxon>Eukaryota</taxon>
        <taxon>Metazoa</taxon>
        <taxon>Ecdysozoa</taxon>
        <taxon>Nematoda</taxon>
        <taxon>Chromadorea</taxon>
        <taxon>Rhabditida</taxon>
        <taxon>Tylenchina</taxon>
        <taxon>Cephalobomorpha</taxon>
        <taxon>Cephaloboidea</taxon>
        <taxon>Cephalobidae</taxon>
        <taxon>Acrobeloides</taxon>
    </lineage>
</organism>
<evidence type="ECO:0000313" key="1">
    <source>
        <dbReference type="Proteomes" id="UP000887540"/>
    </source>
</evidence>
<name>A0A914DGL0_9BILA</name>
<dbReference type="AlphaFoldDB" id="A0A914DGL0"/>
<dbReference type="SUPFAM" id="SSF53335">
    <property type="entry name" value="S-adenosyl-L-methionine-dependent methyltransferases"/>
    <property type="match status" value="1"/>
</dbReference>
<protein>
    <submittedName>
        <fullName evidence="2">Uncharacterized protein</fullName>
    </submittedName>
</protein>
<dbReference type="InterPro" id="IPR029063">
    <property type="entry name" value="SAM-dependent_MTases_sf"/>
</dbReference>
<dbReference type="PANTHER" id="PTHR37909:SF1">
    <property type="entry name" value="S-ADENOSYL-L-METHIONINE-DEPENDENT METHYLTRANSFERASES SUPERFAMILY PROTEIN"/>
    <property type="match status" value="1"/>
</dbReference>
<keyword evidence="1" id="KW-1185">Reference proteome</keyword>
<dbReference type="Proteomes" id="UP000887540">
    <property type="component" value="Unplaced"/>
</dbReference>
<sequence length="106" mass="12357">MVYPLRLPSNAAAHILHCYQVQADVVFIGADHDYNAVLRDIQLYYPLVRKNGICMGHDYNWAGVKQAADELTEKKQSAVKFWTESTFWFMRKEQEGAHFYNMLLQT</sequence>
<evidence type="ECO:0000313" key="2">
    <source>
        <dbReference type="WBParaSite" id="ACRNAN_scaffold2669.g22130.t1"/>
    </source>
</evidence>
<proteinExistence type="predicted"/>
<dbReference type="Pfam" id="PF13578">
    <property type="entry name" value="Methyltransf_24"/>
    <property type="match status" value="1"/>
</dbReference>
<dbReference type="PANTHER" id="PTHR37909">
    <property type="entry name" value="S-ADENOSYL-L-METHIONINE-DEPENDENT METHYLTRANSFERASES SUPERFAMILY PROTEIN"/>
    <property type="match status" value="1"/>
</dbReference>